<dbReference type="GO" id="GO:0006450">
    <property type="term" value="P:regulation of translational fidelity"/>
    <property type="evidence" value="ECO:0007669"/>
    <property type="project" value="TreeGrafter"/>
</dbReference>
<dbReference type="GO" id="GO:0005524">
    <property type="term" value="F:ATP binding"/>
    <property type="evidence" value="ECO:0007669"/>
    <property type="project" value="UniProtKB-UniRule"/>
</dbReference>
<dbReference type="Gene3D" id="3.90.870.10">
    <property type="entry name" value="DHBP synthase"/>
    <property type="match status" value="1"/>
</dbReference>
<evidence type="ECO:0000259" key="10">
    <source>
        <dbReference type="PROSITE" id="PS51163"/>
    </source>
</evidence>
<keyword evidence="7 9" id="KW-0067">ATP-binding</keyword>
<comment type="function">
    <text evidence="9">Required for the formation of a threonylcarbamoyl group on adenosine at position 37 (t(6)A37) in tRNAs that read codons beginning with adenine. Catalyzes the conversion of L-threonine, HCO(3)(-)/CO(2) and ATP to give threonylcarbamoyl-AMP (TC-AMP) as the acyladenylate intermediate, with the release of diphosphate.</text>
</comment>
<evidence type="ECO:0000256" key="3">
    <source>
        <dbReference type="ARBA" id="ARBA00022679"/>
    </source>
</evidence>
<dbReference type="InterPro" id="IPR017945">
    <property type="entry name" value="DHBP_synth_RibB-like_a/b_dom"/>
</dbReference>
<dbReference type="PROSITE" id="PS51163">
    <property type="entry name" value="YRDC"/>
    <property type="match status" value="1"/>
</dbReference>
<dbReference type="GO" id="GO:0061710">
    <property type="term" value="F:L-threonylcarbamoyladenylate synthase"/>
    <property type="evidence" value="ECO:0007669"/>
    <property type="project" value="UniProtKB-EC"/>
</dbReference>
<accession>A0A2S0VQH1</accession>
<evidence type="ECO:0000256" key="5">
    <source>
        <dbReference type="ARBA" id="ARBA00022695"/>
    </source>
</evidence>
<dbReference type="EMBL" id="CP026604">
    <property type="protein sequence ID" value="AWB66458.1"/>
    <property type="molecule type" value="Genomic_DNA"/>
</dbReference>
<dbReference type="AlphaFoldDB" id="A0A2S0VQH1"/>
<evidence type="ECO:0000256" key="4">
    <source>
        <dbReference type="ARBA" id="ARBA00022694"/>
    </source>
</evidence>
<feature type="domain" description="YrdC-like" evidence="10">
    <location>
        <begin position="14"/>
        <end position="197"/>
    </location>
</feature>
<dbReference type="InterPro" id="IPR050156">
    <property type="entry name" value="TC-AMP_synthase_SUA5"/>
</dbReference>
<keyword evidence="12" id="KW-1185">Reference proteome</keyword>
<dbReference type="OrthoDB" id="9814580at2"/>
<evidence type="ECO:0000313" key="12">
    <source>
        <dbReference type="Proteomes" id="UP000244441"/>
    </source>
</evidence>
<dbReference type="GO" id="GO:0000049">
    <property type="term" value="F:tRNA binding"/>
    <property type="evidence" value="ECO:0007669"/>
    <property type="project" value="TreeGrafter"/>
</dbReference>
<dbReference type="PANTHER" id="PTHR17490">
    <property type="entry name" value="SUA5"/>
    <property type="match status" value="1"/>
</dbReference>
<keyword evidence="6 9" id="KW-0547">Nucleotide-binding</keyword>
<dbReference type="Proteomes" id="UP000244441">
    <property type="component" value="Chromosome"/>
</dbReference>
<dbReference type="KEGG" id="cate:C2869_08470"/>
<dbReference type="GO" id="GO:0005737">
    <property type="term" value="C:cytoplasm"/>
    <property type="evidence" value="ECO:0007669"/>
    <property type="project" value="UniProtKB-SubCell"/>
</dbReference>
<dbReference type="NCBIfam" id="TIGR00057">
    <property type="entry name" value="L-threonylcarbamoyladenylate synthase"/>
    <property type="match status" value="1"/>
</dbReference>
<dbReference type="EC" id="2.7.7.87" evidence="9"/>
<dbReference type="RefSeq" id="WP_108602521.1">
    <property type="nucleotide sequence ID" value="NZ_CP026604.1"/>
</dbReference>
<comment type="similarity">
    <text evidence="9">Belongs to the SUA5 family. TsaC subfamily.</text>
</comment>
<evidence type="ECO:0000256" key="9">
    <source>
        <dbReference type="HAMAP-Rule" id="MF_01852"/>
    </source>
</evidence>
<reference evidence="11 12" key="1">
    <citation type="submission" date="2018-01" db="EMBL/GenBank/DDBJ databases">
        <title>Genome sequence of a Cantenovulum-like bacteria.</title>
        <authorList>
            <person name="Tan W.R."/>
            <person name="Lau N.-S."/>
            <person name="Go F."/>
            <person name="Amirul A.-A.A."/>
        </authorList>
    </citation>
    <scope>NUCLEOTIDE SEQUENCE [LARGE SCALE GENOMIC DNA]</scope>
    <source>
        <strain evidence="11 12">CCB-QB4</strain>
    </source>
</reference>
<dbReference type="InterPro" id="IPR023535">
    <property type="entry name" value="TC-AMP_synthase"/>
</dbReference>
<dbReference type="FunFam" id="3.90.870.10:FF:000004">
    <property type="entry name" value="Threonylcarbamoyl-AMP synthase"/>
    <property type="match status" value="1"/>
</dbReference>
<evidence type="ECO:0000256" key="7">
    <source>
        <dbReference type="ARBA" id="ARBA00022840"/>
    </source>
</evidence>
<dbReference type="GO" id="GO:0003725">
    <property type="term" value="F:double-stranded RNA binding"/>
    <property type="evidence" value="ECO:0007669"/>
    <property type="project" value="InterPro"/>
</dbReference>
<keyword evidence="5 9" id="KW-0548">Nucleotidyltransferase</keyword>
<evidence type="ECO:0000256" key="1">
    <source>
        <dbReference type="ARBA" id="ARBA00004496"/>
    </source>
</evidence>
<name>A0A2S0VQH1_9ALTE</name>
<comment type="catalytic activity">
    <reaction evidence="8 9">
        <text>L-threonine + hydrogencarbonate + ATP = L-threonylcarbamoyladenylate + diphosphate + H2O</text>
        <dbReference type="Rhea" id="RHEA:36407"/>
        <dbReference type="ChEBI" id="CHEBI:15377"/>
        <dbReference type="ChEBI" id="CHEBI:17544"/>
        <dbReference type="ChEBI" id="CHEBI:30616"/>
        <dbReference type="ChEBI" id="CHEBI:33019"/>
        <dbReference type="ChEBI" id="CHEBI:57926"/>
        <dbReference type="ChEBI" id="CHEBI:73682"/>
        <dbReference type="EC" id="2.7.7.87"/>
    </reaction>
</comment>
<keyword evidence="4 9" id="KW-0819">tRNA processing</keyword>
<dbReference type="HAMAP" id="MF_01852">
    <property type="entry name" value="TsaC"/>
    <property type="match status" value="1"/>
</dbReference>
<keyword evidence="2 9" id="KW-0963">Cytoplasm</keyword>
<proteinExistence type="inferred from homology"/>
<evidence type="ECO:0000256" key="6">
    <source>
        <dbReference type="ARBA" id="ARBA00022741"/>
    </source>
</evidence>
<protein>
    <recommendedName>
        <fullName evidence="9">Threonylcarbamoyl-AMP synthase</fullName>
        <shortName evidence="9">TC-AMP synthase</shortName>
        <ecNumber evidence="9">2.7.7.87</ecNumber>
    </recommendedName>
    <alternativeName>
        <fullName evidence="9">L-threonylcarbamoyladenylate synthase</fullName>
    </alternativeName>
    <alternativeName>
        <fullName evidence="9">t(6)A37 threonylcarbamoyladenosine biosynthesis protein TsaC</fullName>
    </alternativeName>
    <alternativeName>
        <fullName evidence="9">tRNA threonylcarbamoyladenosine biosynthesis protein TsaC</fullName>
    </alternativeName>
</protein>
<dbReference type="InterPro" id="IPR006070">
    <property type="entry name" value="Sua5-like_dom"/>
</dbReference>
<evidence type="ECO:0000256" key="8">
    <source>
        <dbReference type="ARBA" id="ARBA00048366"/>
    </source>
</evidence>
<dbReference type="SUPFAM" id="SSF55821">
    <property type="entry name" value="YrdC/RibB"/>
    <property type="match status" value="1"/>
</dbReference>
<dbReference type="PANTHER" id="PTHR17490:SF18">
    <property type="entry name" value="THREONYLCARBAMOYL-AMP SYNTHASE"/>
    <property type="match status" value="1"/>
</dbReference>
<gene>
    <name evidence="9" type="primary">tsaC</name>
    <name evidence="11" type="ORF">C2869_08470</name>
</gene>
<evidence type="ECO:0000313" key="11">
    <source>
        <dbReference type="EMBL" id="AWB66458.1"/>
    </source>
</evidence>
<organism evidence="11 12">
    <name type="scientific">Saccharobesus litoralis</name>
    <dbReference type="NCBI Taxonomy" id="2172099"/>
    <lineage>
        <taxon>Bacteria</taxon>
        <taxon>Pseudomonadati</taxon>
        <taxon>Pseudomonadota</taxon>
        <taxon>Gammaproteobacteria</taxon>
        <taxon>Alteromonadales</taxon>
        <taxon>Alteromonadaceae</taxon>
        <taxon>Saccharobesus</taxon>
    </lineage>
</organism>
<dbReference type="Pfam" id="PF01300">
    <property type="entry name" value="Sua5_yciO_yrdC"/>
    <property type="match status" value="1"/>
</dbReference>
<evidence type="ECO:0000256" key="2">
    <source>
        <dbReference type="ARBA" id="ARBA00022490"/>
    </source>
</evidence>
<dbReference type="GO" id="GO:0002949">
    <property type="term" value="P:tRNA threonylcarbamoyladenosine modification"/>
    <property type="evidence" value="ECO:0007669"/>
    <property type="project" value="UniProtKB-UniRule"/>
</dbReference>
<comment type="subcellular location">
    <subcellularLocation>
        <location evidence="1 9">Cytoplasm</location>
    </subcellularLocation>
</comment>
<sequence length="197" mass="21772">MSDRLNLPSDFASLPPIEQAAQIFQQGGVLAYPTEAVFGVGCDPDNQQAVEKLLQIKQRPIEKGLILLAANYSQLLPYIDDKSIPQDKRYTVLSRWPNGITQIIKANDNTPRFLTGQFDAIAVRITDQPDVVALCNLTNKPIVSTSANLTGEEPARTWQELDPKLLEKLDFVIKGQTLGYQQPSQIINALTGDVIRA</sequence>
<keyword evidence="3 9" id="KW-0808">Transferase</keyword>